<dbReference type="InterPro" id="IPR003593">
    <property type="entry name" value="AAA+_ATPase"/>
</dbReference>
<dbReference type="SMART" id="SM00382">
    <property type="entry name" value="AAA"/>
    <property type="match status" value="1"/>
</dbReference>
<dbReference type="EMBL" id="FOGZ01000050">
    <property type="protein sequence ID" value="SES05838.1"/>
    <property type="molecule type" value="Genomic_DNA"/>
</dbReference>
<dbReference type="GO" id="GO:0016887">
    <property type="term" value="F:ATP hydrolysis activity"/>
    <property type="evidence" value="ECO:0007669"/>
    <property type="project" value="InterPro"/>
</dbReference>
<dbReference type="PANTHER" id="PTHR43335:SF8">
    <property type="entry name" value="ABC TRANSPORTER, ATP-BINDING PROTEIN"/>
    <property type="match status" value="1"/>
</dbReference>
<evidence type="ECO:0000256" key="2">
    <source>
        <dbReference type="ARBA" id="ARBA00022448"/>
    </source>
</evidence>
<dbReference type="SUPFAM" id="SSF52540">
    <property type="entry name" value="P-loop containing nucleoside triphosphate hydrolases"/>
    <property type="match status" value="1"/>
</dbReference>
<dbReference type="Pfam" id="PF00005">
    <property type="entry name" value="ABC_tran"/>
    <property type="match status" value="1"/>
</dbReference>
<feature type="domain" description="ABC transporter" evidence="5">
    <location>
        <begin position="51"/>
        <end position="272"/>
    </location>
</feature>
<dbReference type="STRING" id="64702.SAMN05443377_1501"/>
<evidence type="ECO:0000256" key="1">
    <source>
        <dbReference type="ARBA" id="ARBA00005417"/>
    </source>
</evidence>
<gene>
    <name evidence="6" type="ORF">SAMN05443377_1501</name>
</gene>
<evidence type="ECO:0000256" key="4">
    <source>
        <dbReference type="ARBA" id="ARBA00022840"/>
    </source>
</evidence>
<dbReference type="PROSITE" id="PS00211">
    <property type="entry name" value="ABC_TRANSPORTER_1"/>
    <property type="match status" value="1"/>
</dbReference>
<dbReference type="GO" id="GO:0005524">
    <property type="term" value="F:ATP binding"/>
    <property type="evidence" value="ECO:0007669"/>
    <property type="project" value="UniProtKB-KW"/>
</dbReference>
<dbReference type="AlphaFoldDB" id="A0A1H9U9E4"/>
<organism evidence="6 7">
    <name type="scientific">Propionibacterium cyclohexanicum</name>
    <dbReference type="NCBI Taxonomy" id="64702"/>
    <lineage>
        <taxon>Bacteria</taxon>
        <taxon>Bacillati</taxon>
        <taxon>Actinomycetota</taxon>
        <taxon>Actinomycetes</taxon>
        <taxon>Propionibacteriales</taxon>
        <taxon>Propionibacteriaceae</taxon>
        <taxon>Propionibacterium</taxon>
    </lineage>
</organism>
<keyword evidence="4 6" id="KW-0067">ATP-binding</keyword>
<evidence type="ECO:0000313" key="6">
    <source>
        <dbReference type="EMBL" id="SES05838.1"/>
    </source>
</evidence>
<dbReference type="RefSeq" id="WP_218139349.1">
    <property type="nucleotide sequence ID" value="NZ_FOGZ01000050.1"/>
</dbReference>
<protein>
    <submittedName>
        <fullName evidence="6">ABC-2 type transport system ATP-binding protein</fullName>
    </submittedName>
</protein>
<evidence type="ECO:0000259" key="5">
    <source>
        <dbReference type="PROSITE" id="PS50893"/>
    </source>
</evidence>
<proteinExistence type="inferred from homology"/>
<keyword evidence="2" id="KW-0813">Transport</keyword>
<dbReference type="Gene3D" id="3.40.50.300">
    <property type="entry name" value="P-loop containing nucleotide triphosphate hydrolases"/>
    <property type="match status" value="1"/>
</dbReference>
<accession>A0A1H9U9E4</accession>
<keyword evidence="7" id="KW-1185">Reference proteome</keyword>
<dbReference type="InterPro" id="IPR017871">
    <property type="entry name" value="ABC_transporter-like_CS"/>
</dbReference>
<dbReference type="PANTHER" id="PTHR43335">
    <property type="entry name" value="ABC TRANSPORTER, ATP-BINDING PROTEIN"/>
    <property type="match status" value="1"/>
</dbReference>
<comment type="similarity">
    <text evidence="1">Belongs to the ABC transporter superfamily.</text>
</comment>
<reference evidence="7" key="1">
    <citation type="submission" date="2016-10" db="EMBL/GenBank/DDBJ databases">
        <authorList>
            <person name="Varghese N."/>
            <person name="Submissions S."/>
        </authorList>
    </citation>
    <scope>NUCLEOTIDE SEQUENCE [LARGE SCALE GENOMIC DNA]</scope>
    <source>
        <strain evidence="7">DSM 16859</strain>
    </source>
</reference>
<dbReference type="Proteomes" id="UP000198815">
    <property type="component" value="Unassembled WGS sequence"/>
</dbReference>
<dbReference type="InterPro" id="IPR027417">
    <property type="entry name" value="P-loop_NTPase"/>
</dbReference>
<evidence type="ECO:0000313" key="7">
    <source>
        <dbReference type="Proteomes" id="UP000198815"/>
    </source>
</evidence>
<sequence>MAILIVFFRFGSRQRREILACCSVMTGHWKSIASRQGGDFVKTAQCPSMVVHVSHARKVIKGAVVLDDVTMELTGGKIYGLRGPNGSGKTMLMRAICGLIRLSGGQIQVDGRQLGKNLAVPQTTGALIESPAFLSQYTATGNLRLLAAIRGTASESDIRQTLLDVGLDPHDRRTFRKFSLGMKQRLGIAAALVEWPRLVVVDEPTNGLDVDGVQQLRDLLIRHRDSGALVLLASHDRAEMDFLADEIFEMSGGRLVTHRDRDEAISEPRRRAE</sequence>
<evidence type="ECO:0000256" key="3">
    <source>
        <dbReference type="ARBA" id="ARBA00022741"/>
    </source>
</evidence>
<keyword evidence="3" id="KW-0547">Nucleotide-binding</keyword>
<dbReference type="PROSITE" id="PS50893">
    <property type="entry name" value="ABC_TRANSPORTER_2"/>
    <property type="match status" value="1"/>
</dbReference>
<name>A0A1H9U9E4_9ACTN</name>
<dbReference type="InterPro" id="IPR003439">
    <property type="entry name" value="ABC_transporter-like_ATP-bd"/>
</dbReference>